<accession>A0A5C3LPA3</accession>
<evidence type="ECO:0000259" key="2">
    <source>
        <dbReference type="PROSITE" id="PS50837"/>
    </source>
</evidence>
<keyword evidence="1" id="KW-0677">Repeat</keyword>
<organism evidence="3 4">
    <name type="scientific">Crucibulum laeve</name>
    <dbReference type="NCBI Taxonomy" id="68775"/>
    <lineage>
        <taxon>Eukaryota</taxon>
        <taxon>Fungi</taxon>
        <taxon>Dikarya</taxon>
        <taxon>Basidiomycota</taxon>
        <taxon>Agaricomycotina</taxon>
        <taxon>Agaricomycetes</taxon>
        <taxon>Agaricomycetidae</taxon>
        <taxon>Agaricales</taxon>
        <taxon>Agaricineae</taxon>
        <taxon>Nidulariaceae</taxon>
        <taxon>Crucibulum</taxon>
    </lineage>
</organism>
<feature type="non-terminal residue" evidence="3">
    <location>
        <position position="273"/>
    </location>
</feature>
<dbReference type="Pfam" id="PF24883">
    <property type="entry name" value="NPHP3_N"/>
    <property type="match status" value="1"/>
</dbReference>
<feature type="non-terminal residue" evidence="3">
    <location>
        <position position="1"/>
    </location>
</feature>
<sequence length="273" mass="30637">GAFHNSHERFDPPKCHPETRTAVLDMILAWVNNRQRTSNIMWLHGPAGAGKSAIVQTITEKCEKSKMLCASFFFSRTAARRNTADHLVATITHQLIEAIPQLQQSIIDAVENHSALFSLSLQVQFQRLIVDPILGLKKQNLWPKDSPELVAIDGLDECENPVIQKMILTVISEALISSNIPLCFLVASRPELALREAFNTGSVLKLSTRLALDDTFDPDKDIEAFLRSKFTEIIQTHQLRLSLPQEWPSDDSIQTLVSRSSGQFIYASVVMKY</sequence>
<dbReference type="PROSITE" id="PS50837">
    <property type="entry name" value="NACHT"/>
    <property type="match status" value="1"/>
</dbReference>
<dbReference type="InterPro" id="IPR007111">
    <property type="entry name" value="NACHT_NTPase"/>
</dbReference>
<proteinExistence type="predicted"/>
<dbReference type="Gene3D" id="3.40.50.300">
    <property type="entry name" value="P-loop containing nucleotide triphosphate hydrolases"/>
    <property type="match status" value="1"/>
</dbReference>
<dbReference type="SUPFAM" id="SSF52540">
    <property type="entry name" value="P-loop containing nucleoside triphosphate hydrolases"/>
    <property type="match status" value="1"/>
</dbReference>
<evidence type="ECO:0000313" key="4">
    <source>
        <dbReference type="Proteomes" id="UP000308652"/>
    </source>
</evidence>
<dbReference type="STRING" id="68775.A0A5C3LPA3"/>
<keyword evidence="4" id="KW-1185">Reference proteome</keyword>
<dbReference type="InterPro" id="IPR056884">
    <property type="entry name" value="NPHP3-like_N"/>
</dbReference>
<dbReference type="PANTHER" id="PTHR10039:SF14">
    <property type="entry name" value="NACHT DOMAIN-CONTAINING PROTEIN"/>
    <property type="match status" value="1"/>
</dbReference>
<feature type="domain" description="NACHT" evidence="2">
    <location>
        <begin position="39"/>
        <end position="190"/>
    </location>
</feature>
<dbReference type="PANTHER" id="PTHR10039">
    <property type="entry name" value="AMELOGENIN"/>
    <property type="match status" value="1"/>
</dbReference>
<dbReference type="AlphaFoldDB" id="A0A5C3LPA3"/>
<evidence type="ECO:0000256" key="1">
    <source>
        <dbReference type="ARBA" id="ARBA00022737"/>
    </source>
</evidence>
<evidence type="ECO:0000313" key="3">
    <source>
        <dbReference type="EMBL" id="TFK34592.1"/>
    </source>
</evidence>
<reference evidence="3 4" key="1">
    <citation type="journal article" date="2019" name="Nat. Ecol. Evol.">
        <title>Megaphylogeny resolves global patterns of mushroom evolution.</title>
        <authorList>
            <person name="Varga T."/>
            <person name="Krizsan K."/>
            <person name="Foldi C."/>
            <person name="Dima B."/>
            <person name="Sanchez-Garcia M."/>
            <person name="Sanchez-Ramirez S."/>
            <person name="Szollosi G.J."/>
            <person name="Szarkandi J.G."/>
            <person name="Papp V."/>
            <person name="Albert L."/>
            <person name="Andreopoulos W."/>
            <person name="Angelini C."/>
            <person name="Antonin V."/>
            <person name="Barry K.W."/>
            <person name="Bougher N.L."/>
            <person name="Buchanan P."/>
            <person name="Buyck B."/>
            <person name="Bense V."/>
            <person name="Catcheside P."/>
            <person name="Chovatia M."/>
            <person name="Cooper J."/>
            <person name="Damon W."/>
            <person name="Desjardin D."/>
            <person name="Finy P."/>
            <person name="Geml J."/>
            <person name="Haridas S."/>
            <person name="Hughes K."/>
            <person name="Justo A."/>
            <person name="Karasinski D."/>
            <person name="Kautmanova I."/>
            <person name="Kiss B."/>
            <person name="Kocsube S."/>
            <person name="Kotiranta H."/>
            <person name="LaButti K.M."/>
            <person name="Lechner B.E."/>
            <person name="Liimatainen K."/>
            <person name="Lipzen A."/>
            <person name="Lukacs Z."/>
            <person name="Mihaltcheva S."/>
            <person name="Morgado L.N."/>
            <person name="Niskanen T."/>
            <person name="Noordeloos M.E."/>
            <person name="Ohm R.A."/>
            <person name="Ortiz-Santana B."/>
            <person name="Ovrebo C."/>
            <person name="Racz N."/>
            <person name="Riley R."/>
            <person name="Savchenko A."/>
            <person name="Shiryaev A."/>
            <person name="Soop K."/>
            <person name="Spirin V."/>
            <person name="Szebenyi C."/>
            <person name="Tomsovsky M."/>
            <person name="Tulloss R.E."/>
            <person name="Uehling J."/>
            <person name="Grigoriev I.V."/>
            <person name="Vagvolgyi C."/>
            <person name="Papp T."/>
            <person name="Martin F.M."/>
            <person name="Miettinen O."/>
            <person name="Hibbett D.S."/>
            <person name="Nagy L.G."/>
        </authorList>
    </citation>
    <scope>NUCLEOTIDE SEQUENCE [LARGE SCALE GENOMIC DNA]</scope>
    <source>
        <strain evidence="3 4">CBS 166.37</strain>
    </source>
</reference>
<dbReference type="OrthoDB" id="5967843at2759"/>
<protein>
    <recommendedName>
        <fullName evidence="2">NACHT domain-containing protein</fullName>
    </recommendedName>
</protein>
<gene>
    <name evidence="3" type="ORF">BDQ12DRAFT_566890</name>
</gene>
<name>A0A5C3LPA3_9AGAR</name>
<dbReference type="InterPro" id="IPR027417">
    <property type="entry name" value="P-loop_NTPase"/>
</dbReference>
<dbReference type="Proteomes" id="UP000308652">
    <property type="component" value="Unassembled WGS sequence"/>
</dbReference>
<dbReference type="EMBL" id="ML213630">
    <property type="protein sequence ID" value="TFK34592.1"/>
    <property type="molecule type" value="Genomic_DNA"/>
</dbReference>